<feature type="domain" description="SAND" evidence="5">
    <location>
        <begin position="227"/>
        <end position="299"/>
    </location>
</feature>
<feature type="compositionally biased region" description="Basic and acidic residues" evidence="4">
    <location>
        <begin position="123"/>
        <end position="135"/>
    </location>
</feature>
<feature type="region of interest" description="Disordered" evidence="4">
    <location>
        <begin position="91"/>
        <end position="212"/>
    </location>
</feature>
<dbReference type="SUPFAM" id="SSF63763">
    <property type="entry name" value="SAND domain-like"/>
    <property type="match status" value="1"/>
</dbReference>
<keyword evidence="3" id="KW-0539">Nucleus</keyword>
<dbReference type="PANTHER" id="PTHR10417">
    <property type="entry name" value="GLUCOCORTICOID MODULATORY ELEMENT-BINDING PROTEIN"/>
    <property type="match status" value="1"/>
</dbReference>
<reference evidence="7" key="1">
    <citation type="submission" date="2022-11" db="UniProtKB">
        <authorList>
            <consortium name="WormBaseParasite"/>
        </authorList>
    </citation>
    <scope>IDENTIFICATION</scope>
</reference>
<dbReference type="Pfam" id="PF01342">
    <property type="entry name" value="SAND"/>
    <property type="match status" value="1"/>
</dbReference>
<feature type="compositionally biased region" description="Polar residues" evidence="4">
    <location>
        <begin position="345"/>
        <end position="355"/>
    </location>
</feature>
<keyword evidence="2" id="KW-0804">Transcription</keyword>
<evidence type="ECO:0000256" key="3">
    <source>
        <dbReference type="ARBA" id="ARBA00023242"/>
    </source>
</evidence>
<evidence type="ECO:0000256" key="1">
    <source>
        <dbReference type="ARBA" id="ARBA00023015"/>
    </source>
</evidence>
<dbReference type="PROSITE" id="PS50864">
    <property type="entry name" value="SAND"/>
    <property type="match status" value="1"/>
</dbReference>
<sequence length="425" mass="46487">MNSSTDLLSPTSYALNGDSTSNVSRCSSSTRPDSPIGAIPNSPYEPKQHSFGGIEKTHEKVVLDKKTMGTGCFEGKVCITSIIVAKVEKEATATESNPEHMPMPDSPAARCRPFDASQYPSRKRIEDNLLDESTKRKAQCSSSSSEGLIEELSATRVPKNYGIEEEADDPPDSSHSSTSFSNEAVFQSGKGQLKPKTPRKIRRNPEKERENDEFWRRANELLATGRLPVTCGAAPPAMLITDLLGCGTKGRSILKQDGSKITPRAYEIEGGMGNSCAWLKTIRFLGKQLDLLVQGGLLQRHDHHCMCRVCTDGVGNKPPILHVHVERSVSKVKEKKRPSAPANRPTPSTSATIENASERLTEEDGGEEPETSPPSPMPTKAEQRKRAFERLNIDVDINDLDWSSDDDAEPSTASRAAKSRLFKAI</sequence>
<feature type="compositionally biased region" description="Low complexity" evidence="4">
    <location>
        <begin position="19"/>
        <end position="31"/>
    </location>
</feature>
<protein>
    <submittedName>
        <fullName evidence="7">SAND domain-containing protein</fullName>
    </submittedName>
</protein>
<feature type="region of interest" description="Disordered" evidence="4">
    <location>
        <begin position="325"/>
        <end position="425"/>
    </location>
</feature>
<keyword evidence="1" id="KW-0805">Transcription regulation</keyword>
<organism evidence="6 7">
    <name type="scientific">Plectus sambesii</name>
    <dbReference type="NCBI Taxonomy" id="2011161"/>
    <lineage>
        <taxon>Eukaryota</taxon>
        <taxon>Metazoa</taxon>
        <taxon>Ecdysozoa</taxon>
        <taxon>Nematoda</taxon>
        <taxon>Chromadorea</taxon>
        <taxon>Plectida</taxon>
        <taxon>Plectina</taxon>
        <taxon>Plectoidea</taxon>
        <taxon>Plectidae</taxon>
        <taxon>Plectus</taxon>
    </lineage>
</organism>
<dbReference type="AlphaFoldDB" id="A0A914WS39"/>
<evidence type="ECO:0000313" key="6">
    <source>
        <dbReference type="Proteomes" id="UP000887566"/>
    </source>
</evidence>
<accession>A0A914WS39</accession>
<dbReference type="WBParaSite" id="PSAMB.scaffold4933size13114.g25516.t1">
    <property type="protein sequence ID" value="PSAMB.scaffold4933size13114.g25516.t1"/>
    <property type="gene ID" value="PSAMB.scaffold4933size13114.g25516"/>
</dbReference>
<dbReference type="InterPro" id="IPR010919">
    <property type="entry name" value="SAND-like_dom_sf"/>
</dbReference>
<evidence type="ECO:0000313" key="7">
    <source>
        <dbReference type="WBParaSite" id="PSAMB.scaffold4933size13114.g25516.t1"/>
    </source>
</evidence>
<proteinExistence type="predicted"/>
<dbReference type="InterPro" id="IPR000770">
    <property type="entry name" value="SAND_dom"/>
</dbReference>
<feature type="compositionally biased region" description="Acidic residues" evidence="4">
    <location>
        <begin position="396"/>
        <end position="409"/>
    </location>
</feature>
<name>A0A914WS39_9BILA</name>
<keyword evidence="6" id="KW-1185">Reference proteome</keyword>
<dbReference type="Gene3D" id="3.10.390.10">
    <property type="entry name" value="SAND domain-like"/>
    <property type="match status" value="1"/>
</dbReference>
<dbReference type="Proteomes" id="UP000887566">
    <property type="component" value="Unplaced"/>
</dbReference>
<dbReference type="GO" id="GO:0003677">
    <property type="term" value="F:DNA binding"/>
    <property type="evidence" value="ECO:0007669"/>
    <property type="project" value="UniProtKB-KW"/>
</dbReference>
<evidence type="ECO:0000256" key="2">
    <source>
        <dbReference type="ARBA" id="ARBA00023163"/>
    </source>
</evidence>
<feature type="region of interest" description="Disordered" evidence="4">
    <location>
        <begin position="1"/>
        <end position="53"/>
    </location>
</feature>
<dbReference type="GO" id="GO:0046872">
    <property type="term" value="F:metal ion binding"/>
    <property type="evidence" value="ECO:0007669"/>
    <property type="project" value="UniProtKB-KW"/>
</dbReference>
<feature type="compositionally biased region" description="Polar residues" evidence="4">
    <location>
        <begin position="1"/>
        <end position="18"/>
    </location>
</feature>
<feature type="compositionally biased region" description="Basic and acidic residues" evidence="4">
    <location>
        <begin position="381"/>
        <end position="393"/>
    </location>
</feature>
<evidence type="ECO:0000256" key="4">
    <source>
        <dbReference type="SAM" id="MobiDB-lite"/>
    </source>
</evidence>
<dbReference type="SMART" id="SM00258">
    <property type="entry name" value="SAND"/>
    <property type="match status" value="1"/>
</dbReference>
<evidence type="ECO:0000259" key="5">
    <source>
        <dbReference type="PROSITE" id="PS50864"/>
    </source>
</evidence>
<feature type="compositionally biased region" description="Basic and acidic residues" evidence="4">
    <location>
        <begin position="203"/>
        <end position="212"/>
    </location>
</feature>